<evidence type="ECO:0000313" key="3">
    <source>
        <dbReference type="Proteomes" id="UP000238479"/>
    </source>
</evidence>
<sequence>MYPFAMQERFRSSEQYQSLFLLMKFNMLLDFLGLLRESHKLFFRNGKAMSSLTLLIILVTSFLLVIHIYSLKPIITDITIKANFLAATSPTGAEFARLLTAMMYDFRVYLGLQWIFILGFSFTSFYFATASILASAVSYCGNDLSIKELLPRALRSLKRPFVTWFYITLLDLGYLSFLFAFVFPLVLIFNLKLTISAFTIVASILALVVRTYLAVVWNLALVVSILEEKCGIEALGKAGQLIKGSKLRGFFLNLVIATASSVLFVLFRTVAKAMPIKALIIPLLLLNCISCLITMVLLMASTVLYYESKAIHGEELELQGSLEYAKVSSATPLINADAV</sequence>
<proteinExistence type="predicted"/>
<protein>
    <recommendedName>
        <fullName evidence="4">Transmembrane protein</fullName>
    </recommendedName>
</protein>
<dbReference type="OMA" id="VIEEDCY"/>
<keyword evidence="1" id="KW-0812">Transmembrane</keyword>
<comment type="caution">
    <text evidence="2">The sequence shown here is derived from an EMBL/GenBank/DDBJ whole genome shotgun (WGS) entry which is preliminary data.</text>
</comment>
<feature type="transmembrane region" description="Helical" evidence="1">
    <location>
        <begin position="161"/>
        <end position="189"/>
    </location>
</feature>
<keyword evidence="1" id="KW-0472">Membrane</keyword>
<dbReference type="EMBL" id="PDCK01000042">
    <property type="protein sequence ID" value="PRQ37625.1"/>
    <property type="molecule type" value="Genomic_DNA"/>
</dbReference>
<dbReference type="Proteomes" id="UP000238479">
    <property type="component" value="Chromosome 4"/>
</dbReference>
<accession>A0A2P6QTW8</accession>
<dbReference type="AlphaFoldDB" id="A0A2P6QTW8"/>
<evidence type="ECO:0000256" key="1">
    <source>
        <dbReference type="SAM" id="Phobius"/>
    </source>
</evidence>
<gene>
    <name evidence="2" type="ORF">RchiOBHm_Chr4g0404721</name>
</gene>
<dbReference type="OrthoDB" id="777403at2759"/>
<dbReference type="PANTHER" id="PTHR33133">
    <property type="entry name" value="OS08G0107100 PROTEIN-RELATED"/>
    <property type="match status" value="1"/>
</dbReference>
<reference evidence="2 3" key="1">
    <citation type="journal article" date="2018" name="Nat. Genet.">
        <title>The Rosa genome provides new insights in the design of modern roses.</title>
        <authorList>
            <person name="Bendahmane M."/>
        </authorList>
    </citation>
    <scope>NUCLEOTIDE SEQUENCE [LARGE SCALE GENOMIC DNA]</scope>
    <source>
        <strain evidence="3">cv. Old Blush</strain>
    </source>
</reference>
<feature type="transmembrane region" description="Helical" evidence="1">
    <location>
        <begin position="247"/>
        <end position="267"/>
    </location>
</feature>
<name>A0A2P6QTW8_ROSCH</name>
<dbReference type="STRING" id="74649.A0A2P6QTW8"/>
<dbReference type="PANTHER" id="PTHR33133:SF1">
    <property type="entry name" value="EXPRESSED PROTEIN-RELATED"/>
    <property type="match status" value="1"/>
</dbReference>
<keyword evidence="1" id="KW-1133">Transmembrane helix</keyword>
<evidence type="ECO:0008006" key="4">
    <source>
        <dbReference type="Google" id="ProtNLM"/>
    </source>
</evidence>
<feature type="transmembrane region" description="Helical" evidence="1">
    <location>
        <begin position="48"/>
        <end position="69"/>
    </location>
</feature>
<feature type="transmembrane region" description="Helical" evidence="1">
    <location>
        <begin position="112"/>
        <end position="140"/>
    </location>
</feature>
<feature type="transmembrane region" description="Helical" evidence="1">
    <location>
        <begin position="279"/>
        <end position="306"/>
    </location>
</feature>
<feature type="transmembrane region" description="Helical" evidence="1">
    <location>
        <begin position="195"/>
        <end position="226"/>
    </location>
</feature>
<dbReference type="Gramene" id="PRQ37625">
    <property type="protein sequence ID" value="PRQ37625"/>
    <property type="gene ID" value="RchiOBHm_Chr4g0404721"/>
</dbReference>
<evidence type="ECO:0000313" key="2">
    <source>
        <dbReference type="EMBL" id="PRQ37625.1"/>
    </source>
</evidence>
<organism evidence="2 3">
    <name type="scientific">Rosa chinensis</name>
    <name type="common">China rose</name>
    <dbReference type="NCBI Taxonomy" id="74649"/>
    <lineage>
        <taxon>Eukaryota</taxon>
        <taxon>Viridiplantae</taxon>
        <taxon>Streptophyta</taxon>
        <taxon>Embryophyta</taxon>
        <taxon>Tracheophyta</taxon>
        <taxon>Spermatophyta</taxon>
        <taxon>Magnoliopsida</taxon>
        <taxon>eudicotyledons</taxon>
        <taxon>Gunneridae</taxon>
        <taxon>Pentapetalae</taxon>
        <taxon>rosids</taxon>
        <taxon>fabids</taxon>
        <taxon>Rosales</taxon>
        <taxon>Rosaceae</taxon>
        <taxon>Rosoideae</taxon>
        <taxon>Rosoideae incertae sedis</taxon>
        <taxon>Rosa</taxon>
    </lineage>
</organism>
<keyword evidence="3" id="KW-1185">Reference proteome</keyword>